<organism evidence="5 6">
    <name type="scientific">Actinomycetospora aeridis</name>
    <dbReference type="NCBI Taxonomy" id="3129231"/>
    <lineage>
        <taxon>Bacteria</taxon>
        <taxon>Bacillati</taxon>
        <taxon>Actinomycetota</taxon>
        <taxon>Actinomycetes</taxon>
        <taxon>Pseudonocardiales</taxon>
        <taxon>Pseudonocardiaceae</taxon>
        <taxon>Actinomycetospora</taxon>
    </lineage>
</organism>
<evidence type="ECO:0000256" key="4">
    <source>
        <dbReference type="ARBA" id="ARBA00023002"/>
    </source>
</evidence>
<keyword evidence="2" id="KW-0285">Flavoprotein</keyword>
<keyword evidence="3" id="KW-0274">FAD</keyword>
<dbReference type="InterPro" id="IPR020946">
    <property type="entry name" value="Flavin_mOase-like"/>
</dbReference>
<evidence type="ECO:0000313" key="6">
    <source>
        <dbReference type="Proteomes" id="UP001370100"/>
    </source>
</evidence>
<dbReference type="InterPro" id="IPR036188">
    <property type="entry name" value="FAD/NAD-bd_sf"/>
</dbReference>
<proteinExistence type="inferred from homology"/>
<evidence type="ECO:0000256" key="3">
    <source>
        <dbReference type="ARBA" id="ARBA00022827"/>
    </source>
</evidence>
<dbReference type="EC" id="1.14.13.-" evidence="5"/>
<name>A0ABU8NDZ5_9PSEU</name>
<evidence type="ECO:0000313" key="5">
    <source>
        <dbReference type="EMBL" id="MEJ2890644.1"/>
    </source>
</evidence>
<dbReference type="RefSeq" id="WP_337718843.1">
    <property type="nucleotide sequence ID" value="NZ_JBBEGL010000015.1"/>
</dbReference>
<dbReference type="PANTHER" id="PTHR42877:SF4">
    <property type="entry name" value="FAD_NAD(P)-BINDING DOMAIN-CONTAINING PROTEIN-RELATED"/>
    <property type="match status" value="1"/>
</dbReference>
<keyword evidence="4 5" id="KW-0560">Oxidoreductase</keyword>
<keyword evidence="6" id="KW-1185">Reference proteome</keyword>
<reference evidence="5 6" key="1">
    <citation type="submission" date="2024-03" db="EMBL/GenBank/DDBJ databases">
        <title>Actinomycetospora sp. OC33-EN06, a novel actinomycete isolated from wild orchid (Aerides multiflora).</title>
        <authorList>
            <person name="Suriyachadkun C."/>
        </authorList>
    </citation>
    <scope>NUCLEOTIDE SEQUENCE [LARGE SCALE GENOMIC DNA]</scope>
    <source>
        <strain evidence="5 6">OC33-EN06</strain>
    </source>
</reference>
<dbReference type="Gene3D" id="3.50.50.60">
    <property type="entry name" value="FAD/NAD(P)-binding domain"/>
    <property type="match status" value="2"/>
</dbReference>
<protein>
    <submittedName>
        <fullName evidence="5">NAD(P)/FAD-dependent oxidoreductase</fullName>
        <ecNumber evidence="5">1.14.13.-</ecNumber>
    </submittedName>
</protein>
<comment type="caution">
    <text evidence="5">The sequence shown here is derived from an EMBL/GenBank/DDBJ whole genome shotgun (WGS) entry which is preliminary data.</text>
</comment>
<evidence type="ECO:0000256" key="2">
    <source>
        <dbReference type="ARBA" id="ARBA00022630"/>
    </source>
</evidence>
<dbReference type="Pfam" id="PF00743">
    <property type="entry name" value="FMO-like"/>
    <property type="match status" value="1"/>
</dbReference>
<accession>A0ABU8NDZ5</accession>
<dbReference type="PANTHER" id="PTHR42877">
    <property type="entry name" value="L-ORNITHINE N(5)-MONOOXYGENASE-RELATED"/>
    <property type="match status" value="1"/>
</dbReference>
<comment type="similarity">
    <text evidence="1">Belongs to the FAD-binding monooxygenase family.</text>
</comment>
<dbReference type="EMBL" id="JBBEGL010000015">
    <property type="protein sequence ID" value="MEJ2890644.1"/>
    <property type="molecule type" value="Genomic_DNA"/>
</dbReference>
<dbReference type="GO" id="GO:0016491">
    <property type="term" value="F:oxidoreductase activity"/>
    <property type="evidence" value="ECO:0007669"/>
    <property type="project" value="UniProtKB-KW"/>
</dbReference>
<gene>
    <name evidence="5" type="ORF">WCD41_29585</name>
</gene>
<sequence>MKAPVDEAVAIANIPSLLPMLVQLTGDERWLEEPYRPTRARGMSDHDDAGLPAAVQQEIRDAAAAAITAWLEGRAPAIPEPSEALLRRMLSVSMAQAVPEEYGPMLRQVFGLPAERDAGRPAPAEAVPPPGFRAIVVGAGASGIAIGVELDRMGVDYTILEKADAIGGTWWRNRYPGCGVDTPSHLYSYSFYDTYDWPAYFSLRDTLHDYFSSAAADLGVRPHVRLRTEVLAARWVEAAQAWEVDVRGPGGALRTLRADVLISAVGAFARPVWPSVPGLDTFAGERAHTGDWPEDLDVSGKRVAVIGNGASAMQVVPAIVDDAEEVHVYQRSPQWIVPFEKFHTPVPDALRWLLTTVPLYRLWYRLRLFWNFNDKLHPTLQRDPAWPHPERSLNAVNDRHREFFTGYIRAELGDRQDLLPKVLPTYPPYGKRMLFDNGWYRALRRDDVTLTADGAAEVRPHSVVGGDGVEHEVDVLVAATGFDVVRFLGTLDLRGRSGRTIREIWDDDDAQAYLGTVVPDLPNFFCLYGPNLQPGHGGSFIVVLEQQTAYVRRLLEDMFRTGAGSIECRRDVHAAYNAEVDAAHASMVWTHPGMSTYYRNARGRVTVNSPFRNVDFHHFMRESGLDDFVVEKRRDTAHVA</sequence>
<dbReference type="InterPro" id="IPR051209">
    <property type="entry name" value="FAD-bind_Monooxygenase_sf"/>
</dbReference>
<evidence type="ECO:0000256" key="1">
    <source>
        <dbReference type="ARBA" id="ARBA00010139"/>
    </source>
</evidence>
<dbReference type="SUPFAM" id="SSF51905">
    <property type="entry name" value="FAD/NAD(P)-binding domain"/>
    <property type="match status" value="2"/>
</dbReference>
<dbReference type="Proteomes" id="UP001370100">
    <property type="component" value="Unassembled WGS sequence"/>
</dbReference>